<dbReference type="PROSITE" id="PS51677">
    <property type="entry name" value="NODB"/>
    <property type="match status" value="1"/>
</dbReference>
<dbReference type="PANTHER" id="PTHR34216:SF3">
    <property type="entry name" value="POLY-BETA-1,6-N-ACETYL-D-GLUCOSAMINE N-DEACETYLASE"/>
    <property type="match status" value="1"/>
</dbReference>
<dbReference type="GO" id="GO:0016810">
    <property type="term" value="F:hydrolase activity, acting on carbon-nitrogen (but not peptide) bonds"/>
    <property type="evidence" value="ECO:0007669"/>
    <property type="project" value="InterPro"/>
</dbReference>
<evidence type="ECO:0000313" key="5">
    <source>
        <dbReference type="Proteomes" id="UP000477311"/>
    </source>
</evidence>
<dbReference type="EMBL" id="JAAKYA010000052">
    <property type="protein sequence ID" value="NGO39257.1"/>
    <property type="molecule type" value="Genomic_DNA"/>
</dbReference>
<keyword evidence="2" id="KW-0732">Signal</keyword>
<evidence type="ECO:0000259" key="3">
    <source>
        <dbReference type="PROSITE" id="PS51677"/>
    </source>
</evidence>
<dbReference type="AlphaFoldDB" id="A0A6M1RPA5"/>
<evidence type="ECO:0000256" key="2">
    <source>
        <dbReference type="ARBA" id="ARBA00022729"/>
    </source>
</evidence>
<evidence type="ECO:0000256" key="1">
    <source>
        <dbReference type="ARBA" id="ARBA00004613"/>
    </source>
</evidence>
<dbReference type="GO" id="GO:0005576">
    <property type="term" value="C:extracellular region"/>
    <property type="evidence" value="ECO:0007669"/>
    <property type="project" value="UniProtKB-SubCell"/>
</dbReference>
<proteinExistence type="predicted"/>
<gene>
    <name evidence="4" type="ORF">G4L39_07575</name>
</gene>
<dbReference type="InterPro" id="IPR011330">
    <property type="entry name" value="Glyco_hydro/deAcase_b/a-brl"/>
</dbReference>
<organism evidence="4 5">
    <name type="scientific">Limisphaera ngatamarikiensis</name>
    <dbReference type="NCBI Taxonomy" id="1324935"/>
    <lineage>
        <taxon>Bacteria</taxon>
        <taxon>Pseudomonadati</taxon>
        <taxon>Verrucomicrobiota</taxon>
        <taxon>Verrucomicrobiia</taxon>
        <taxon>Limisphaerales</taxon>
        <taxon>Limisphaeraceae</taxon>
        <taxon>Limisphaera</taxon>
    </lineage>
</organism>
<dbReference type="PANTHER" id="PTHR34216">
    <property type="match status" value="1"/>
</dbReference>
<dbReference type="SUPFAM" id="SSF88713">
    <property type="entry name" value="Glycoside hydrolase/deacetylase"/>
    <property type="match status" value="1"/>
</dbReference>
<dbReference type="Gene3D" id="3.20.20.370">
    <property type="entry name" value="Glycoside hydrolase/deacetylase"/>
    <property type="match status" value="1"/>
</dbReference>
<dbReference type="Proteomes" id="UP000477311">
    <property type="component" value="Unassembled WGS sequence"/>
</dbReference>
<reference evidence="4 5" key="1">
    <citation type="submission" date="2020-02" db="EMBL/GenBank/DDBJ databases">
        <title>Draft genome sequence of Limisphaera ngatamarikiensis NGM72.4T, a thermophilic Verrucomicrobia grouped in subdivision 3.</title>
        <authorList>
            <person name="Carere C.R."/>
            <person name="Steen J."/>
            <person name="Hugenholtz P."/>
            <person name="Stott M.B."/>
        </authorList>
    </citation>
    <scope>NUCLEOTIDE SEQUENCE [LARGE SCALE GENOMIC DNA]</scope>
    <source>
        <strain evidence="4 5">NGM72.4</strain>
    </source>
</reference>
<sequence>MLRRFAKLTISLGLGLVDRLQPRRAGRGVVLYYHAVPGRHRHRFARQMDQLRKRVQPWALDQEPPRAAHWVGISFDDAYVSVLENAVPALLERGLPFTVFVPTGSLGDRPRWIRSPAHPLWNEQVMSKADLRKLVRLPGVTIGSHTVNHPRLTRLTPGELESELRGSKAALEDLVERSVELLSFPHGDWNEAVVEAARAAGYKRLFGIQPACLDGGPLPPVVGRVAVEPDEFLLELLLKLRGCYRWLARGSEFQTKGQGE</sequence>
<evidence type="ECO:0000313" key="4">
    <source>
        <dbReference type="EMBL" id="NGO39257.1"/>
    </source>
</evidence>
<dbReference type="GO" id="GO:0005975">
    <property type="term" value="P:carbohydrate metabolic process"/>
    <property type="evidence" value="ECO:0007669"/>
    <property type="project" value="InterPro"/>
</dbReference>
<dbReference type="InterPro" id="IPR002509">
    <property type="entry name" value="NODB_dom"/>
</dbReference>
<keyword evidence="5" id="KW-1185">Reference proteome</keyword>
<dbReference type="CDD" id="cd10918">
    <property type="entry name" value="CE4_NodB_like_5s_6s"/>
    <property type="match status" value="1"/>
</dbReference>
<comment type="subcellular location">
    <subcellularLocation>
        <location evidence="1">Secreted</location>
    </subcellularLocation>
</comment>
<dbReference type="RefSeq" id="WP_165107176.1">
    <property type="nucleotide sequence ID" value="NZ_JAAKYA010000052.1"/>
</dbReference>
<feature type="domain" description="NodB homology" evidence="3">
    <location>
        <begin position="69"/>
        <end position="260"/>
    </location>
</feature>
<comment type="caution">
    <text evidence="4">The sequence shown here is derived from an EMBL/GenBank/DDBJ whole genome shotgun (WGS) entry which is preliminary data.</text>
</comment>
<dbReference type="Pfam" id="PF01522">
    <property type="entry name" value="Polysacc_deac_1"/>
    <property type="match status" value="1"/>
</dbReference>
<name>A0A6M1RPA5_9BACT</name>
<protein>
    <submittedName>
        <fullName evidence="4">Polysaccharide deacetylase family protein</fullName>
    </submittedName>
</protein>
<accession>A0A6M1RPA5</accession>
<dbReference type="InterPro" id="IPR051398">
    <property type="entry name" value="Polysacch_Deacetylase"/>
</dbReference>